<accession>A0A835YZG1</accession>
<dbReference type="Pfam" id="PF01535">
    <property type="entry name" value="PPR"/>
    <property type="match status" value="1"/>
</dbReference>
<dbReference type="Proteomes" id="UP000664859">
    <property type="component" value="Unassembled WGS sequence"/>
</dbReference>
<comment type="caution">
    <text evidence="4">The sequence shown here is derived from an EMBL/GenBank/DDBJ whole genome shotgun (WGS) entry which is preliminary data.</text>
</comment>
<dbReference type="InterPro" id="IPR011990">
    <property type="entry name" value="TPR-like_helical_dom_sf"/>
</dbReference>
<dbReference type="Gene3D" id="1.25.40.10">
    <property type="entry name" value="Tetratricopeptide repeat domain"/>
    <property type="match status" value="3"/>
</dbReference>
<sequence length="431" mass="46559">MSKLSREGRWREACALFNTVKEPTAAQVRVLLLNNAAFNFSFSQAVLALRQLRASGAATVRDYELVIIAHRYSARGALQFLAEMDRVGFGWSPIACSAALQACGIAGQLNDALQLLGKMRERGIAAGAGIFLTLIKECVRGKVSRRAGDSRGGGVRARELLRVMGEMGVVPDVRHFSAAMLVCAGVGDGTIATDIFQQMRDQGVVPDTSAWNMLLNAIGSAGDMDRMLATYQDMIATGQHPSLYTMNTMLARAGAAGQCSVAEDLWKERHRLNLWPNAVAFNTFMECYAVTGRVERAEELLQEMSAAAVAPDAATYNCLMKAYIVAGQVNAAMLIIGRMRAANIRPDRITWNQIINAADAAGDEQTADALYADARASGTLEVEQPWQPADSIKVEVEPGAPVLTRGIKQFLAHFGKAAEAFLKGLCLDLRV</sequence>
<evidence type="ECO:0000313" key="5">
    <source>
        <dbReference type="Proteomes" id="UP000664859"/>
    </source>
</evidence>
<dbReference type="InterPro" id="IPR002885">
    <property type="entry name" value="PPR_rpt"/>
</dbReference>
<feature type="domain" description="PROP1-like PPR" evidence="3">
    <location>
        <begin position="183"/>
        <end position="352"/>
    </location>
</feature>
<protein>
    <recommendedName>
        <fullName evidence="3">PROP1-like PPR domain-containing protein</fullName>
    </recommendedName>
</protein>
<dbReference type="NCBIfam" id="TIGR00756">
    <property type="entry name" value="PPR"/>
    <property type="match status" value="4"/>
</dbReference>
<feature type="repeat" description="PPR" evidence="2">
    <location>
        <begin position="277"/>
        <end position="311"/>
    </location>
</feature>
<dbReference type="AlphaFoldDB" id="A0A835YZG1"/>
<dbReference type="InterPro" id="IPR033443">
    <property type="entry name" value="PROP1-like_PPR_dom"/>
</dbReference>
<keyword evidence="1" id="KW-0677">Repeat</keyword>
<dbReference type="PANTHER" id="PTHR47447">
    <property type="entry name" value="OS03G0856100 PROTEIN"/>
    <property type="match status" value="1"/>
</dbReference>
<name>A0A835YZG1_9STRA</name>
<feature type="repeat" description="PPR" evidence="2">
    <location>
        <begin position="207"/>
        <end position="241"/>
    </location>
</feature>
<feature type="repeat" description="PPR" evidence="2">
    <location>
        <begin position="312"/>
        <end position="346"/>
    </location>
</feature>
<dbReference type="Pfam" id="PF17177">
    <property type="entry name" value="PPR_long"/>
    <property type="match status" value="1"/>
</dbReference>
<dbReference type="PANTHER" id="PTHR47447:SF17">
    <property type="entry name" value="OS12G0638900 PROTEIN"/>
    <property type="match status" value="1"/>
</dbReference>
<organism evidence="4 5">
    <name type="scientific">Tribonema minus</name>
    <dbReference type="NCBI Taxonomy" id="303371"/>
    <lineage>
        <taxon>Eukaryota</taxon>
        <taxon>Sar</taxon>
        <taxon>Stramenopiles</taxon>
        <taxon>Ochrophyta</taxon>
        <taxon>PX clade</taxon>
        <taxon>Xanthophyceae</taxon>
        <taxon>Tribonematales</taxon>
        <taxon>Tribonemataceae</taxon>
        <taxon>Tribonema</taxon>
    </lineage>
</organism>
<keyword evidence="5" id="KW-1185">Reference proteome</keyword>
<evidence type="ECO:0000259" key="3">
    <source>
        <dbReference type="Pfam" id="PF17177"/>
    </source>
</evidence>
<feature type="repeat" description="PPR" evidence="2">
    <location>
        <begin position="92"/>
        <end position="126"/>
    </location>
</feature>
<evidence type="ECO:0000256" key="2">
    <source>
        <dbReference type="PROSITE-ProRule" id="PRU00708"/>
    </source>
</evidence>
<proteinExistence type="predicted"/>
<evidence type="ECO:0000313" key="4">
    <source>
        <dbReference type="EMBL" id="KAG5184637.1"/>
    </source>
</evidence>
<dbReference type="OrthoDB" id="42736at2759"/>
<gene>
    <name evidence="4" type="ORF">JKP88DRAFT_276994</name>
</gene>
<dbReference type="EMBL" id="JAFCMP010000157">
    <property type="protein sequence ID" value="KAG5184637.1"/>
    <property type="molecule type" value="Genomic_DNA"/>
</dbReference>
<dbReference type="PROSITE" id="PS51375">
    <property type="entry name" value="PPR"/>
    <property type="match status" value="4"/>
</dbReference>
<evidence type="ECO:0000256" key="1">
    <source>
        <dbReference type="ARBA" id="ARBA00022737"/>
    </source>
</evidence>
<reference evidence="4" key="1">
    <citation type="submission" date="2021-02" db="EMBL/GenBank/DDBJ databases">
        <title>First Annotated Genome of the Yellow-green Alga Tribonema minus.</title>
        <authorList>
            <person name="Mahan K.M."/>
        </authorList>
    </citation>
    <scope>NUCLEOTIDE SEQUENCE</scope>
    <source>
        <strain evidence="4">UTEX B ZZ1240</strain>
    </source>
</reference>